<comment type="subcellular location">
    <subcellularLocation>
        <location evidence="1">Membrane</location>
    </subcellularLocation>
</comment>
<dbReference type="HOGENOM" id="CLU_1199457_0_0_1"/>
<protein>
    <recommendedName>
        <fullName evidence="8">Ig-like domain-containing protein</fullName>
    </recommendedName>
</protein>
<dbReference type="GeneTree" id="ENSGT00940000157908"/>
<organism evidence="9 10">
    <name type="scientific">Ciona intestinalis</name>
    <name type="common">Transparent sea squirt</name>
    <name type="synonym">Ascidia intestinalis</name>
    <dbReference type="NCBI Taxonomy" id="7719"/>
    <lineage>
        <taxon>Eukaryota</taxon>
        <taxon>Metazoa</taxon>
        <taxon>Chordata</taxon>
        <taxon>Tunicata</taxon>
        <taxon>Ascidiacea</taxon>
        <taxon>Phlebobranchia</taxon>
        <taxon>Cionidae</taxon>
        <taxon>Ciona</taxon>
    </lineage>
</organism>
<keyword evidence="6" id="KW-0325">Glycoprotein</keyword>
<dbReference type="PROSITE" id="PS50835">
    <property type="entry name" value="IG_LIKE"/>
    <property type="match status" value="2"/>
</dbReference>
<dbReference type="STRING" id="7719.ENSCINP00000033392"/>
<evidence type="ECO:0000256" key="7">
    <source>
        <dbReference type="SAM" id="SignalP"/>
    </source>
</evidence>
<evidence type="ECO:0000256" key="3">
    <source>
        <dbReference type="ARBA" id="ARBA00022737"/>
    </source>
</evidence>
<feature type="domain" description="Ig-like" evidence="8">
    <location>
        <begin position="27"/>
        <end position="108"/>
    </location>
</feature>
<dbReference type="Pfam" id="PF13927">
    <property type="entry name" value="Ig_3"/>
    <property type="match status" value="1"/>
</dbReference>
<dbReference type="InterPro" id="IPR003599">
    <property type="entry name" value="Ig_sub"/>
</dbReference>
<dbReference type="AlphaFoldDB" id="H2XUQ8"/>
<feature type="signal peptide" evidence="7">
    <location>
        <begin position="1"/>
        <end position="22"/>
    </location>
</feature>
<dbReference type="SMART" id="SM00408">
    <property type="entry name" value="IGc2"/>
    <property type="match status" value="2"/>
</dbReference>
<evidence type="ECO:0000256" key="6">
    <source>
        <dbReference type="ARBA" id="ARBA00023180"/>
    </source>
</evidence>
<evidence type="ECO:0000259" key="8">
    <source>
        <dbReference type="PROSITE" id="PS50835"/>
    </source>
</evidence>
<evidence type="ECO:0000256" key="2">
    <source>
        <dbReference type="ARBA" id="ARBA00022729"/>
    </source>
</evidence>
<dbReference type="Gene3D" id="2.60.40.10">
    <property type="entry name" value="Immunoglobulins"/>
    <property type="match status" value="2"/>
</dbReference>
<evidence type="ECO:0000313" key="10">
    <source>
        <dbReference type="Proteomes" id="UP000008144"/>
    </source>
</evidence>
<dbReference type="OMA" id="RISWIMN"/>
<accession>H2XUQ8</accession>
<keyword evidence="5" id="KW-1015">Disulfide bond</keyword>
<dbReference type="InterPro" id="IPR036179">
    <property type="entry name" value="Ig-like_dom_sf"/>
</dbReference>
<dbReference type="PROSITE" id="PS51257">
    <property type="entry name" value="PROKAR_LIPOPROTEIN"/>
    <property type="match status" value="1"/>
</dbReference>
<name>H2XUQ8_CIOIN</name>
<feature type="domain" description="Ig-like" evidence="8">
    <location>
        <begin position="110"/>
        <end position="194"/>
    </location>
</feature>
<evidence type="ECO:0000256" key="5">
    <source>
        <dbReference type="ARBA" id="ARBA00023157"/>
    </source>
</evidence>
<dbReference type="InterPro" id="IPR013783">
    <property type="entry name" value="Ig-like_fold"/>
</dbReference>
<reference evidence="9" key="4">
    <citation type="submission" date="2025-09" db="UniProtKB">
        <authorList>
            <consortium name="Ensembl"/>
        </authorList>
    </citation>
    <scope>IDENTIFICATION</scope>
</reference>
<evidence type="ECO:0000313" key="9">
    <source>
        <dbReference type="Ensembl" id="ENSCINP00000033392.1"/>
    </source>
</evidence>
<reference evidence="9" key="2">
    <citation type="journal article" date="2008" name="Genome Biol.">
        <title>Improved genome assembly and evidence-based global gene model set for the chordate Ciona intestinalis: new insight into intron and operon populations.</title>
        <authorList>
            <person name="Satou Y."/>
            <person name="Mineta K."/>
            <person name="Ogasawara M."/>
            <person name="Sasakura Y."/>
            <person name="Shoguchi E."/>
            <person name="Ueno K."/>
            <person name="Yamada L."/>
            <person name="Matsumoto J."/>
            <person name="Wasserscheid J."/>
            <person name="Dewar K."/>
            <person name="Wiley G.B."/>
            <person name="Macmil S.L."/>
            <person name="Roe B.A."/>
            <person name="Zeller R.W."/>
            <person name="Hastings K.E."/>
            <person name="Lemaire P."/>
            <person name="Lindquist E."/>
            <person name="Endo T."/>
            <person name="Hotta K."/>
            <person name="Inaba K."/>
        </authorList>
    </citation>
    <scope>NUCLEOTIDE SEQUENCE [LARGE SCALE GENOMIC DNA]</scope>
    <source>
        <strain evidence="9">wild type</strain>
    </source>
</reference>
<dbReference type="PANTHER" id="PTHR23277:SF108">
    <property type="entry name" value="FASCICLIN-3"/>
    <property type="match status" value="1"/>
</dbReference>
<keyword evidence="3" id="KW-0677">Repeat</keyword>
<dbReference type="Proteomes" id="UP000008144">
    <property type="component" value="Chromosome 11"/>
</dbReference>
<feature type="chain" id="PRO_5003577009" description="Ig-like domain-containing protein" evidence="7">
    <location>
        <begin position="23"/>
        <end position="225"/>
    </location>
</feature>
<sequence>MRKKEITALCFLLVFILSGCNTFQFKPRPRSQDATNDRNAVLRCGILGPEASNYRISWIMNAAAIINNERRYQNGNNLYFRPINKEEDSGKFQCVATNKNNSLHEEISDPAQFNIKWIEAGSVELRVPQLKTEILNNTKVMLKCNIDGNPKPANYTWSVNGTVLGNKLTGVEIRNRRLIITSAVLRANDGLYTCCALSHPQGKRCTPKGQGFPLRVIGKSKQYLN</sequence>
<dbReference type="PANTHER" id="PTHR23277">
    <property type="entry name" value="NECTIN-RELATED"/>
    <property type="match status" value="1"/>
</dbReference>
<reference evidence="9" key="3">
    <citation type="submission" date="2025-08" db="UniProtKB">
        <authorList>
            <consortium name="Ensembl"/>
        </authorList>
    </citation>
    <scope>IDENTIFICATION</scope>
</reference>
<dbReference type="Ensembl" id="ENSCINT00000035385.1">
    <property type="protein sequence ID" value="ENSCINP00000033392.1"/>
    <property type="gene ID" value="ENSCING00000023826.1"/>
</dbReference>
<dbReference type="InterPro" id="IPR003598">
    <property type="entry name" value="Ig_sub2"/>
</dbReference>
<dbReference type="InterPro" id="IPR007110">
    <property type="entry name" value="Ig-like_dom"/>
</dbReference>
<reference evidence="10" key="1">
    <citation type="journal article" date="2002" name="Science">
        <title>The draft genome of Ciona intestinalis: insights into chordate and vertebrate origins.</title>
        <authorList>
            <person name="Dehal P."/>
            <person name="Satou Y."/>
            <person name="Campbell R.K."/>
            <person name="Chapman J."/>
            <person name="Degnan B."/>
            <person name="De Tomaso A."/>
            <person name="Davidson B."/>
            <person name="Di Gregorio A."/>
            <person name="Gelpke M."/>
            <person name="Goodstein D.M."/>
            <person name="Harafuji N."/>
            <person name="Hastings K.E."/>
            <person name="Ho I."/>
            <person name="Hotta K."/>
            <person name="Huang W."/>
            <person name="Kawashima T."/>
            <person name="Lemaire P."/>
            <person name="Martinez D."/>
            <person name="Meinertzhagen I.A."/>
            <person name="Necula S."/>
            <person name="Nonaka M."/>
            <person name="Putnam N."/>
            <person name="Rash S."/>
            <person name="Saiga H."/>
            <person name="Satake M."/>
            <person name="Terry A."/>
            <person name="Yamada L."/>
            <person name="Wang H.G."/>
            <person name="Awazu S."/>
            <person name="Azumi K."/>
            <person name="Boore J."/>
            <person name="Branno M."/>
            <person name="Chin-Bow S."/>
            <person name="DeSantis R."/>
            <person name="Doyle S."/>
            <person name="Francino P."/>
            <person name="Keys D.N."/>
            <person name="Haga S."/>
            <person name="Hayashi H."/>
            <person name="Hino K."/>
            <person name="Imai K.S."/>
            <person name="Inaba K."/>
            <person name="Kano S."/>
            <person name="Kobayashi K."/>
            <person name="Kobayashi M."/>
            <person name="Lee B.I."/>
            <person name="Makabe K.W."/>
            <person name="Manohar C."/>
            <person name="Matassi G."/>
            <person name="Medina M."/>
            <person name="Mochizuki Y."/>
            <person name="Mount S."/>
            <person name="Morishita T."/>
            <person name="Miura S."/>
            <person name="Nakayama A."/>
            <person name="Nishizaka S."/>
            <person name="Nomoto H."/>
            <person name="Ohta F."/>
            <person name="Oishi K."/>
            <person name="Rigoutsos I."/>
            <person name="Sano M."/>
            <person name="Sasaki A."/>
            <person name="Sasakura Y."/>
            <person name="Shoguchi E."/>
            <person name="Shin-i T."/>
            <person name="Spagnuolo A."/>
            <person name="Stainier D."/>
            <person name="Suzuki M.M."/>
            <person name="Tassy O."/>
            <person name="Takatori N."/>
            <person name="Tokuoka M."/>
            <person name="Yagi K."/>
            <person name="Yoshizaki F."/>
            <person name="Wada S."/>
            <person name="Zhang C."/>
            <person name="Hyatt P.D."/>
            <person name="Larimer F."/>
            <person name="Detter C."/>
            <person name="Doggett N."/>
            <person name="Glavina T."/>
            <person name="Hawkins T."/>
            <person name="Richardson P."/>
            <person name="Lucas S."/>
            <person name="Kohara Y."/>
            <person name="Levine M."/>
            <person name="Satoh N."/>
            <person name="Rokhsar D.S."/>
        </authorList>
    </citation>
    <scope>NUCLEOTIDE SEQUENCE [LARGE SCALE GENOMIC DNA]</scope>
</reference>
<proteinExistence type="predicted"/>
<dbReference type="EMBL" id="EAAA01000730">
    <property type="status" value="NOT_ANNOTATED_CDS"/>
    <property type="molecule type" value="Genomic_DNA"/>
</dbReference>
<dbReference type="InParanoid" id="H2XUQ8"/>
<dbReference type="SMART" id="SM00409">
    <property type="entry name" value="IG"/>
    <property type="match status" value="2"/>
</dbReference>
<keyword evidence="2 7" id="KW-0732">Signal</keyword>
<keyword evidence="10" id="KW-1185">Reference proteome</keyword>
<dbReference type="GO" id="GO:0016020">
    <property type="term" value="C:membrane"/>
    <property type="evidence" value="ECO:0007669"/>
    <property type="project" value="UniProtKB-SubCell"/>
</dbReference>
<evidence type="ECO:0000256" key="1">
    <source>
        <dbReference type="ARBA" id="ARBA00004370"/>
    </source>
</evidence>
<dbReference type="InterPro" id="IPR051427">
    <property type="entry name" value="Nectin/Nectin-like"/>
</dbReference>
<evidence type="ECO:0000256" key="4">
    <source>
        <dbReference type="ARBA" id="ARBA00023136"/>
    </source>
</evidence>
<keyword evidence="4" id="KW-0472">Membrane</keyword>
<dbReference type="SUPFAM" id="SSF48726">
    <property type="entry name" value="Immunoglobulin"/>
    <property type="match status" value="2"/>
</dbReference>